<keyword evidence="1" id="KW-1133">Transmembrane helix</keyword>
<dbReference type="EMBL" id="QVEP01000002">
    <property type="protein sequence ID" value="RGB82204.1"/>
    <property type="molecule type" value="Genomic_DNA"/>
</dbReference>
<feature type="transmembrane region" description="Helical" evidence="1">
    <location>
        <begin position="102"/>
        <end position="124"/>
    </location>
</feature>
<evidence type="ECO:0000313" key="2">
    <source>
        <dbReference type="EMBL" id="RGB82204.1"/>
    </source>
</evidence>
<sequence length="143" mass="16028">MADLLYYLVEKMAGIHDVLMTLNDSYETMLSDKELHFIVIGVLGMALLLVIFPLFKALSKHHVLVIAWIYVFTVMVVVTFAIEIGQGITNTGNMEMEDIVSGLAGFMFLFIIFAVLRAIVLGIVHLVRGIMGWDDDDDDDDDE</sequence>
<evidence type="ECO:0000313" key="5">
    <source>
        <dbReference type="Proteomes" id="UP000261231"/>
    </source>
</evidence>
<evidence type="ECO:0000256" key="1">
    <source>
        <dbReference type="SAM" id="Phobius"/>
    </source>
</evidence>
<dbReference type="Proteomes" id="UP000260773">
    <property type="component" value="Unassembled WGS sequence"/>
</dbReference>
<feature type="transmembrane region" description="Helical" evidence="1">
    <location>
        <begin position="62"/>
        <end position="82"/>
    </location>
</feature>
<evidence type="ECO:0000313" key="3">
    <source>
        <dbReference type="EMBL" id="RGC44684.1"/>
    </source>
</evidence>
<feature type="transmembrane region" description="Helical" evidence="1">
    <location>
        <begin position="35"/>
        <end position="55"/>
    </location>
</feature>
<dbReference type="OrthoDB" id="2868470at2"/>
<organism evidence="3 5">
    <name type="scientific">Coprococcus catus</name>
    <dbReference type="NCBI Taxonomy" id="116085"/>
    <lineage>
        <taxon>Bacteria</taxon>
        <taxon>Bacillati</taxon>
        <taxon>Bacillota</taxon>
        <taxon>Clostridia</taxon>
        <taxon>Lachnospirales</taxon>
        <taxon>Lachnospiraceae</taxon>
        <taxon>Coprococcus</taxon>
    </lineage>
</organism>
<keyword evidence="1" id="KW-0812">Transmembrane</keyword>
<keyword evidence="1" id="KW-0472">Membrane</keyword>
<dbReference type="RefSeq" id="WP_117526707.1">
    <property type="nucleotide sequence ID" value="NZ_QVFD01000014.1"/>
</dbReference>
<proteinExistence type="predicted"/>
<protein>
    <submittedName>
        <fullName evidence="3">Uncharacterized protein</fullName>
    </submittedName>
</protein>
<dbReference type="Proteomes" id="UP000261231">
    <property type="component" value="Unassembled WGS sequence"/>
</dbReference>
<reference evidence="4 5" key="1">
    <citation type="submission" date="2018-08" db="EMBL/GenBank/DDBJ databases">
        <title>A genome reference for cultivated species of the human gut microbiota.</title>
        <authorList>
            <person name="Zou Y."/>
            <person name="Xue W."/>
            <person name="Luo G."/>
        </authorList>
    </citation>
    <scope>NUCLEOTIDE SEQUENCE [LARGE SCALE GENOMIC DNA]</scope>
    <source>
        <strain evidence="2 4">AF45-17</strain>
        <strain evidence="3 5">AM28-39</strain>
    </source>
</reference>
<dbReference type="AlphaFoldDB" id="A0A3E2XJG1"/>
<gene>
    <name evidence="2" type="ORF">DW070_01400</name>
    <name evidence="3" type="ORF">DW747_12965</name>
</gene>
<keyword evidence="5" id="KW-1185">Reference proteome</keyword>
<dbReference type="EMBL" id="QVFD01000014">
    <property type="protein sequence ID" value="RGC44684.1"/>
    <property type="molecule type" value="Genomic_DNA"/>
</dbReference>
<name>A0A3E2XJG1_9FIRM</name>
<accession>A0A3E2XJG1</accession>
<evidence type="ECO:0000313" key="4">
    <source>
        <dbReference type="Proteomes" id="UP000260773"/>
    </source>
</evidence>
<comment type="caution">
    <text evidence="3">The sequence shown here is derived from an EMBL/GenBank/DDBJ whole genome shotgun (WGS) entry which is preliminary data.</text>
</comment>